<evidence type="ECO:0000259" key="6">
    <source>
        <dbReference type="SMART" id="SM00848"/>
    </source>
</evidence>
<dbReference type="SMART" id="SM00645">
    <property type="entry name" value="Pept_C1"/>
    <property type="match status" value="1"/>
</dbReference>
<evidence type="ECO:0000313" key="7">
    <source>
        <dbReference type="EMBL" id="GMH84103.1"/>
    </source>
</evidence>
<evidence type="ECO:0000259" key="5">
    <source>
        <dbReference type="SMART" id="SM00645"/>
    </source>
</evidence>
<dbReference type="InterPro" id="IPR038765">
    <property type="entry name" value="Papain-like_cys_pep_sf"/>
</dbReference>
<accession>A0A9W7ENV1</accession>
<evidence type="ECO:0000256" key="4">
    <source>
        <dbReference type="SAM" id="SignalP"/>
    </source>
</evidence>
<keyword evidence="2" id="KW-0865">Zymogen</keyword>
<dbReference type="PROSITE" id="PS00139">
    <property type="entry name" value="THIOL_PROTEASE_CYS"/>
    <property type="match status" value="1"/>
</dbReference>
<evidence type="ECO:0000256" key="3">
    <source>
        <dbReference type="ARBA" id="ARBA00023157"/>
    </source>
</evidence>
<sequence length="346" mass="36713">MKLLLLLVLMAVAYIPPSASSLDNAESLFKVFMSKFGKDYTEQELLKRFGVFKENLIRVSAMNEADPHAKFSPLTRWADKTVEEYTAMHGMRGPLGNQTPCQWPQGGEVPILHPTAEPKQNLDYVKLGATVSVKNQGECGSCWAHGTTAVVESSLFLSTGNITALSEQFLLDCDQSRVCGGCCGGLPENSLQWLAGDSDAPGGGTGISSEADYPYNSASGTDPNGGCDGSKPRVATLTGFGVLDNPDDASVMAALNEFGVLAVALDSTVLQFYTGGIITDSSVCLNTNHVVAIVGYDSEDGVDYYKIRNSYGTEFGEDGYFRISRSAAQACGCYGCVIGGTGASYL</sequence>
<feature type="chain" id="PRO_5040758883" evidence="4">
    <location>
        <begin position="22"/>
        <end position="346"/>
    </location>
</feature>
<dbReference type="GO" id="GO:0008234">
    <property type="term" value="F:cysteine-type peptidase activity"/>
    <property type="evidence" value="ECO:0007669"/>
    <property type="project" value="InterPro"/>
</dbReference>
<dbReference type="SUPFAM" id="SSF54001">
    <property type="entry name" value="Cysteine proteinases"/>
    <property type="match status" value="1"/>
</dbReference>
<dbReference type="InterPro" id="IPR013128">
    <property type="entry name" value="Peptidase_C1A"/>
</dbReference>
<dbReference type="Pfam" id="PF00112">
    <property type="entry name" value="Peptidase_C1"/>
    <property type="match status" value="1"/>
</dbReference>
<proteinExistence type="inferred from homology"/>
<comment type="similarity">
    <text evidence="1">Belongs to the peptidase C1 family.</text>
</comment>
<keyword evidence="4" id="KW-0732">Signal</keyword>
<evidence type="ECO:0000256" key="2">
    <source>
        <dbReference type="ARBA" id="ARBA00023145"/>
    </source>
</evidence>
<gene>
    <name evidence="7" type="ORF">TrST_g11237</name>
</gene>
<dbReference type="SMART" id="SM00848">
    <property type="entry name" value="Inhibitor_I29"/>
    <property type="match status" value="1"/>
</dbReference>
<dbReference type="AlphaFoldDB" id="A0A9W7ENV1"/>
<dbReference type="Proteomes" id="UP001165085">
    <property type="component" value="Unassembled WGS sequence"/>
</dbReference>
<organism evidence="7 8">
    <name type="scientific">Triparma strigata</name>
    <dbReference type="NCBI Taxonomy" id="1606541"/>
    <lineage>
        <taxon>Eukaryota</taxon>
        <taxon>Sar</taxon>
        <taxon>Stramenopiles</taxon>
        <taxon>Ochrophyta</taxon>
        <taxon>Bolidophyceae</taxon>
        <taxon>Parmales</taxon>
        <taxon>Triparmaceae</taxon>
        <taxon>Triparma</taxon>
    </lineage>
</organism>
<dbReference type="InterPro" id="IPR000668">
    <property type="entry name" value="Peptidase_C1A_C"/>
</dbReference>
<dbReference type="Pfam" id="PF08246">
    <property type="entry name" value="Inhibitor_I29"/>
    <property type="match status" value="1"/>
</dbReference>
<evidence type="ECO:0000313" key="8">
    <source>
        <dbReference type="Proteomes" id="UP001165085"/>
    </source>
</evidence>
<dbReference type="EMBL" id="BRXY01000289">
    <property type="protein sequence ID" value="GMH84103.1"/>
    <property type="molecule type" value="Genomic_DNA"/>
</dbReference>
<comment type="caution">
    <text evidence="7">The sequence shown here is derived from an EMBL/GenBank/DDBJ whole genome shotgun (WGS) entry which is preliminary data.</text>
</comment>
<protein>
    <submittedName>
        <fullName evidence="7">Uncharacterized protein</fullName>
    </submittedName>
</protein>
<name>A0A9W7ENV1_9STRA</name>
<evidence type="ECO:0000256" key="1">
    <source>
        <dbReference type="ARBA" id="ARBA00008455"/>
    </source>
</evidence>
<keyword evidence="8" id="KW-1185">Reference proteome</keyword>
<dbReference type="OrthoDB" id="10253408at2759"/>
<feature type="signal peptide" evidence="4">
    <location>
        <begin position="1"/>
        <end position="21"/>
    </location>
</feature>
<dbReference type="GO" id="GO:0006508">
    <property type="term" value="P:proteolysis"/>
    <property type="evidence" value="ECO:0007669"/>
    <property type="project" value="InterPro"/>
</dbReference>
<keyword evidence="3" id="KW-1015">Disulfide bond</keyword>
<dbReference type="InterPro" id="IPR013201">
    <property type="entry name" value="Prot_inhib_I29"/>
</dbReference>
<feature type="domain" description="Peptidase C1A papain C-terminal" evidence="5">
    <location>
        <begin position="118"/>
        <end position="341"/>
    </location>
</feature>
<feature type="domain" description="Cathepsin propeptide inhibitor" evidence="6">
    <location>
        <begin position="29"/>
        <end position="85"/>
    </location>
</feature>
<reference evidence="8" key="1">
    <citation type="journal article" date="2023" name="Commun. Biol.">
        <title>Genome analysis of Parmales, the sister group of diatoms, reveals the evolutionary specialization of diatoms from phago-mixotrophs to photoautotrophs.</title>
        <authorList>
            <person name="Ban H."/>
            <person name="Sato S."/>
            <person name="Yoshikawa S."/>
            <person name="Yamada K."/>
            <person name="Nakamura Y."/>
            <person name="Ichinomiya M."/>
            <person name="Sato N."/>
            <person name="Blanc-Mathieu R."/>
            <person name="Endo H."/>
            <person name="Kuwata A."/>
            <person name="Ogata H."/>
        </authorList>
    </citation>
    <scope>NUCLEOTIDE SEQUENCE [LARGE SCALE GENOMIC DNA]</scope>
    <source>
        <strain evidence="8">NIES 3701</strain>
    </source>
</reference>
<dbReference type="CDD" id="cd02248">
    <property type="entry name" value="Peptidase_C1A"/>
    <property type="match status" value="1"/>
</dbReference>
<dbReference type="InterPro" id="IPR039417">
    <property type="entry name" value="Peptidase_C1A_papain-like"/>
</dbReference>
<dbReference type="PRINTS" id="PR00705">
    <property type="entry name" value="PAPAIN"/>
</dbReference>
<dbReference type="Gene3D" id="3.90.70.10">
    <property type="entry name" value="Cysteine proteinases"/>
    <property type="match status" value="1"/>
</dbReference>
<dbReference type="InterPro" id="IPR000169">
    <property type="entry name" value="Pept_cys_AS"/>
</dbReference>
<dbReference type="PANTHER" id="PTHR12411">
    <property type="entry name" value="CYSTEINE PROTEASE FAMILY C1-RELATED"/>
    <property type="match status" value="1"/>
</dbReference>